<sequence>MKKYKNYYYILIATVLITFIALYQVLKVKDADMDSLRKSLSQVIDGEHMDVGDSSKLRKLYYINKNEVEDFILYAPKSNMDANEVLVLKAKSEEDIEQLKVKVEGRIKKQSDSFKSYRPEEYDIISNRVLDVKGKYLILIISRDSATIEAAINKEFK</sequence>
<evidence type="ECO:0000256" key="1">
    <source>
        <dbReference type="SAM" id="Phobius"/>
    </source>
</evidence>
<gene>
    <name evidence="2" type="ORF">GCM10008908_28680</name>
</gene>
<dbReference type="InterPro" id="IPR025648">
    <property type="entry name" value="DUF4358"/>
</dbReference>
<keyword evidence="1" id="KW-0812">Transmembrane</keyword>
<dbReference type="Proteomes" id="UP001501047">
    <property type="component" value="Unassembled WGS sequence"/>
</dbReference>
<dbReference type="Pfam" id="PF14270">
    <property type="entry name" value="DUF4358"/>
    <property type="match status" value="1"/>
</dbReference>
<organism evidence="2 3">
    <name type="scientific">Clostridium subterminale</name>
    <dbReference type="NCBI Taxonomy" id="1550"/>
    <lineage>
        <taxon>Bacteria</taxon>
        <taxon>Bacillati</taxon>
        <taxon>Bacillota</taxon>
        <taxon>Clostridia</taxon>
        <taxon>Eubacteriales</taxon>
        <taxon>Clostridiaceae</taxon>
        <taxon>Clostridium</taxon>
    </lineage>
</organism>
<dbReference type="RefSeq" id="WP_343827163.1">
    <property type="nucleotide sequence ID" value="NZ_BAAACI010000007.1"/>
</dbReference>
<keyword evidence="1" id="KW-0472">Membrane</keyword>
<keyword evidence="1" id="KW-1133">Transmembrane helix</keyword>
<comment type="caution">
    <text evidence="2">The sequence shown here is derived from an EMBL/GenBank/DDBJ whole genome shotgun (WGS) entry which is preliminary data.</text>
</comment>
<evidence type="ECO:0008006" key="4">
    <source>
        <dbReference type="Google" id="ProtNLM"/>
    </source>
</evidence>
<reference evidence="3" key="1">
    <citation type="journal article" date="2019" name="Int. J. Syst. Evol. Microbiol.">
        <title>The Global Catalogue of Microorganisms (GCM) 10K type strain sequencing project: providing services to taxonomists for standard genome sequencing and annotation.</title>
        <authorList>
            <consortium name="The Broad Institute Genomics Platform"/>
            <consortium name="The Broad Institute Genome Sequencing Center for Infectious Disease"/>
            <person name="Wu L."/>
            <person name="Ma J."/>
        </authorList>
    </citation>
    <scope>NUCLEOTIDE SEQUENCE [LARGE SCALE GENOMIC DNA]</scope>
    <source>
        <strain evidence="3">JCM 1417</strain>
    </source>
</reference>
<dbReference type="EMBL" id="BAAACI010000007">
    <property type="protein sequence ID" value="GAA0776024.1"/>
    <property type="molecule type" value="Genomic_DNA"/>
</dbReference>
<feature type="transmembrane region" description="Helical" evidence="1">
    <location>
        <begin position="7"/>
        <end position="26"/>
    </location>
</feature>
<accession>A0ABP3W5B9</accession>
<keyword evidence="3" id="KW-1185">Reference proteome</keyword>
<evidence type="ECO:0000313" key="3">
    <source>
        <dbReference type="Proteomes" id="UP001501047"/>
    </source>
</evidence>
<name>A0ABP3W5B9_CLOSU</name>
<evidence type="ECO:0000313" key="2">
    <source>
        <dbReference type="EMBL" id="GAA0776024.1"/>
    </source>
</evidence>
<proteinExistence type="predicted"/>
<protein>
    <recommendedName>
        <fullName evidence="4">DUF4358 domain-containing protein</fullName>
    </recommendedName>
</protein>